<dbReference type="InterPro" id="IPR001387">
    <property type="entry name" value="Cro/C1-type_HTH"/>
</dbReference>
<feature type="domain" description="HTH cro/C1-type" evidence="1">
    <location>
        <begin position="76"/>
        <end position="132"/>
    </location>
</feature>
<dbReference type="InterPro" id="IPR022453">
    <property type="entry name" value="Znf_MqsA-type"/>
</dbReference>
<evidence type="ECO:0000259" key="1">
    <source>
        <dbReference type="PROSITE" id="PS50943"/>
    </source>
</evidence>
<dbReference type="CDD" id="cd00093">
    <property type="entry name" value="HTH_XRE"/>
    <property type="match status" value="1"/>
</dbReference>
<sequence>MKPINCPVCGADALKKRTGTETFEYKGESTTIPDYVTYECKECGESIVDNKSLKESGKKLKDFQRQVDGLLTGQQIKKIRLKLDLTQEEFAGIIGGGRKSVTRYETGQICQSKGMDNLLRILDAYPETINVIKKNKDIVKGFAQIIYLDDAKKKSAYKLDIKKFSYKIEETAYGS</sequence>
<dbReference type="InterPro" id="IPR022452">
    <property type="entry name" value="MqsA"/>
</dbReference>
<name>E1YKP7_9BACT</name>
<reference evidence="2" key="1">
    <citation type="journal article" date="2011" name="Environ. Microbiol.">
        <title>Genomic insights into the metabolic potential of the polycyclic aromatic hydrocarbon degrading sulfate-reducing Deltaproteobacterium N47.</title>
        <authorList>
            <person name="Bergmann F."/>
            <person name="Selesi D."/>
            <person name="Weinmaier T."/>
            <person name="Tischler P."/>
            <person name="Rattei T."/>
            <person name="Meckenstock R.U."/>
        </authorList>
    </citation>
    <scope>NUCLEOTIDE SEQUENCE</scope>
</reference>
<dbReference type="InterPro" id="IPR010982">
    <property type="entry name" value="Lambda_DNA-bd_dom_sf"/>
</dbReference>
<dbReference type="NCBIfam" id="TIGR03830">
    <property type="entry name" value="CxxCG_CxxCG_HTH"/>
    <property type="match status" value="1"/>
</dbReference>
<dbReference type="EMBL" id="FR695877">
    <property type="protein sequence ID" value="CBX30680.1"/>
    <property type="molecule type" value="Genomic_DNA"/>
</dbReference>
<dbReference type="Pfam" id="PF15731">
    <property type="entry name" value="MqsA_antitoxin"/>
    <property type="match status" value="1"/>
</dbReference>
<dbReference type="PROSITE" id="PS50943">
    <property type="entry name" value="HTH_CROC1"/>
    <property type="match status" value="1"/>
</dbReference>
<accession>E1YKP7</accession>
<dbReference type="Gene3D" id="1.10.260.40">
    <property type="entry name" value="lambda repressor-like DNA-binding domains"/>
    <property type="match status" value="1"/>
</dbReference>
<gene>
    <name evidence="2" type="ORF">N47_E41920</name>
</gene>
<dbReference type="SMART" id="SM00530">
    <property type="entry name" value="HTH_XRE"/>
    <property type="match status" value="1"/>
</dbReference>
<organism evidence="2">
    <name type="scientific">uncultured Desulfobacterium sp</name>
    <dbReference type="NCBI Taxonomy" id="201089"/>
    <lineage>
        <taxon>Bacteria</taxon>
        <taxon>Pseudomonadati</taxon>
        <taxon>Thermodesulfobacteriota</taxon>
        <taxon>Desulfobacteria</taxon>
        <taxon>Desulfobacterales</taxon>
        <taxon>Desulfobacteriaceae</taxon>
        <taxon>Desulfobacterium</taxon>
        <taxon>environmental samples</taxon>
    </lineage>
</organism>
<protein>
    <recommendedName>
        <fullName evidence="1">HTH cro/C1-type domain-containing protein</fullName>
    </recommendedName>
</protein>
<proteinExistence type="predicted"/>
<dbReference type="AlphaFoldDB" id="E1YKP7"/>
<dbReference type="NCBIfam" id="TIGR03831">
    <property type="entry name" value="YgiT_finger"/>
    <property type="match status" value="1"/>
</dbReference>
<dbReference type="Gene3D" id="3.10.20.860">
    <property type="match status" value="1"/>
</dbReference>
<dbReference type="SUPFAM" id="SSF47413">
    <property type="entry name" value="lambda repressor-like DNA-binding domains"/>
    <property type="match status" value="1"/>
</dbReference>
<dbReference type="InterPro" id="IPR032758">
    <property type="entry name" value="MqsA/HigA-2"/>
</dbReference>
<evidence type="ECO:0000313" key="2">
    <source>
        <dbReference type="EMBL" id="CBX30680.1"/>
    </source>
</evidence>
<dbReference type="GO" id="GO:0003677">
    <property type="term" value="F:DNA binding"/>
    <property type="evidence" value="ECO:0007669"/>
    <property type="project" value="InterPro"/>
</dbReference>